<feature type="transmembrane region" description="Helical" evidence="3">
    <location>
        <begin position="35"/>
        <end position="52"/>
    </location>
</feature>
<evidence type="ECO:0000256" key="3">
    <source>
        <dbReference type="SAM" id="Phobius"/>
    </source>
</evidence>
<evidence type="ECO:0008006" key="6">
    <source>
        <dbReference type="Google" id="ProtNLM"/>
    </source>
</evidence>
<accession>A0A7X9DKP2</accession>
<name>A0A7X9DKP2_UNCKA</name>
<reference evidence="4 5" key="1">
    <citation type="journal article" date="2020" name="Biotechnol. Biofuels">
        <title>New insights from the biogas microbiome by comprehensive genome-resolved metagenomics of nearly 1600 species originating from multiple anaerobic digesters.</title>
        <authorList>
            <person name="Campanaro S."/>
            <person name="Treu L."/>
            <person name="Rodriguez-R L.M."/>
            <person name="Kovalovszki A."/>
            <person name="Ziels R.M."/>
            <person name="Maus I."/>
            <person name="Zhu X."/>
            <person name="Kougias P.G."/>
            <person name="Basile A."/>
            <person name="Luo G."/>
            <person name="Schluter A."/>
            <person name="Konstantinidis K.T."/>
            <person name="Angelidaki I."/>
        </authorList>
    </citation>
    <scope>NUCLEOTIDE SEQUENCE [LARGE SCALE GENOMIC DNA]</scope>
    <source>
        <strain evidence="4">AS27yjCOA_165</strain>
    </source>
</reference>
<feature type="compositionally biased region" description="Low complexity" evidence="2">
    <location>
        <begin position="199"/>
        <end position="240"/>
    </location>
</feature>
<dbReference type="AlphaFoldDB" id="A0A7X9DKP2"/>
<evidence type="ECO:0000313" key="5">
    <source>
        <dbReference type="Proteomes" id="UP000526033"/>
    </source>
</evidence>
<keyword evidence="3" id="KW-1133">Transmembrane helix</keyword>
<dbReference type="EMBL" id="JAAZNL010000045">
    <property type="protein sequence ID" value="NMB70245.1"/>
    <property type="molecule type" value="Genomic_DNA"/>
</dbReference>
<keyword evidence="3" id="KW-0812">Transmembrane</keyword>
<organism evidence="4 5">
    <name type="scientific">candidate division WWE3 bacterium</name>
    <dbReference type="NCBI Taxonomy" id="2053526"/>
    <lineage>
        <taxon>Bacteria</taxon>
        <taxon>Katanobacteria</taxon>
    </lineage>
</organism>
<comment type="caution">
    <text evidence="4">The sequence shown here is derived from an EMBL/GenBank/DDBJ whole genome shotgun (WGS) entry which is preliminary data.</text>
</comment>
<keyword evidence="3" id="KW-0472">Membrane</keyword>
<protein>
    <recommendedName>
        <fullName evidence="6">Carboxypeptidase regulatory-like domain-containing protein</fullName>
    </recommendedName>
</protein>
<evidence type="ECO:0000256" key="1">
    <source>
        <dbReference type="SAM" id="Coils"/>
    </source>
</evidence>
<feature type="coiled-coil region" evidence="1">
    <location>
        <begin position="357"/>
        <end position="436"/>
    </location>
</feature>
<dbReference type="Proteomes" id="UP000526033">
    <property type="component" value="Unassembled WGS sequence"/>
</dbReference>
<feature type="transmembrane region" description="Helical" evidence="3">
    <location>
        <begin position="58"/>
        <end position="76"/>
    </location>
</feature>
<keyword evidence="1" id="KW-0175">Coiled coil</keyword>
<sequence>MPLAELPQTNRQHAVPQNIMEVEFKLIGDLTMRQFAYLMLFGGTAYLSSVVVLGVFKWPLVIINAVLGFGLAFIPIQDRGLDEWIVNFIRAIYSPTQRVWRKEPTIPSAFVYENINVVKQEMIALAPTSSRRKLEEYLHYQFIDSTVDPLDINEAEYVNKVRAAYADVSPQMPSAPSAPAGVGLIEPEEPGISEEQETSIPENEPSSEQQQPPEELPIPNFTTPSPVPVMTTSTVAPTTPLIKQRKPQPAPATDFDRPSSSSRFSAVPITPDMHAGRRFTNLLPYGGEIVLPIRGEKVIQTSEESNIEQDINDKAEKLKMLLAQIKNSSGIARQTSQAQPLVYTPTTPAPVANEAVSSEAENLAAKLKLENDSLAQEIDKLKAETGSGSLQDVTIADKESKIRELEMQKQRTQESYVKLEQQVLDLQNKLQEKQQSQGIPLTNSPVQPVYAKIQPLTTSPNVVTGIVKKPDGTVAEGLVLMIKGDKGDIVRAFKTNSLGQFSLITPLNSGIYTLEVSKDDKSAGMSFDIISIEAKGEVIPPLEINGKPLQ</sequence>
<dbReference type="Pfam" id="PF12666">
    <property type="entry name" value="PrgI"/>
    <property type="match status" value="1"/>
</dbReference>
<evidence type="ECO:0000313" key="4">
    <source>
        <dbReference type="EMBL" id="NMB70245.1"/>
    </source>
</evidence>
<evidence type="ECO:0000256" key="2">
    <source>
        <dbReference type="SAM" id="MobiDB-lite"/>
    </source>
</evidence>
<gene>
    <name evidence="4" type="ORF">GYA27_03540</name>
</gene>
<feature type="region of interest" description="Disordered" evidence="2">
    <location>
        <begin position="191"/>
        <end position="268"/>
    </location>
</feature>
<proteinExistence type="predicted"/>
<dbReference type="InterPro" id="IPR024414">
    <property type="entry name" value="Uncharacterised_PrgI"/>
</dbReference>